<dbReference type="PROSITE" id="PS50088">
    <property type="entry name" value="ANK_REPEAT"/>
    <property type="match status" value="1"/>
</dbReference>
<proteinExistence type="predicted"/>
<dbReference type="SUPFAM" id="SSF48403">
    <property type="entry name" value="Ankyrin repeat"/>
    <property type="match status" value="1"/>
</dbReference>
<keyword evidence="1" id="KW-0040">ANK repeat</keyword>
<evidence type="ECO:0000313" key="2">
    <source>
        <dbReference type="EMBL" id="KAH9289097.1"/>
    </source>
</evidence>
<dbReference type="Pfam" id="PF12796">
    <property type="entry name" value="Ank_2"/>
    <property type="match status" value="1"/>
</dbReference>
<name>A0AA38BTZ5_TAXCH</name>
<dbReference type="SMART" id="SM00248">
    <property type="entry name" value="ANK"/>
    <property type="match status" value="6"/>
</dbReference>
<sequence length="322" mass="35621">MNELLSLKPCMLLTSNGKGETVLHKVVAARHKEAVIFELGRPSQLECACDLEAGAHSVHTQSVWLAGNNENETTLHYAAKCGDAEIAGALLEKVQGIAFICNNAKEPPVYTACEEGHSDVAMKILHADSSASVPDSRGDDRTCLHALIDLFSPVNKFLIEKKRNQIVENAKLLIIERKQLVEKADGSSNLPLHLATMYGELQLVKKLVETNSETCYRVNNDGMASIYIAAQKGFVDIIKCLIGSSPDCIHVLGKENNNVLHFALENEHYRLALECVLQNDDVDTSFLVKEGENEGNTPLHTFATQYRPRLFLRSVVFSREHQ</sequence>
<feature type="repeat" description="ANK" evidence="1">
    <location>
        <begin position="187"/>
        <end position="219"/>
    </location>
</feature>
<evidence type="ECO:0000256" key="1">
    <source>
        <dbReference type="PROSITE-ProRule" id="PRU00023"/>
    </source>
</evidence>
<evidence type="ECO:0000313" key="3">
    <source>
        <dbReference type="Proteomes" id="UP000824469"/>
    </source>
</evidence>
<keyword evidence="3" id="KW-1185">Reference proteome</keyword>
<dbReference type="Gene3D" id="1.25.40.20">
    <property type="entry name" value="Ankyrin repeat-containing domain"/>
    <property type="match status" value="2"/>
</dbReference>
<dbReference type="Proteomes" id="UP000824469">
    <property type="component" value="Unassembled WGS sequence"/>
</dbReference>
<protein>
    <submittedName>
        <fullName evidence="2">Uncharacterized protein</fullName>
    </submittedName>
</protein>
<dbReference type="PANTHER" id="PTHR24121">
    <property type="entry name" value="NO MECHANORECEPTOR POTENTIAL C, ISOFORM D-RELATED"/>
    <property type="match status" value="1"/>
</dbReference>
<accession>A0AA38BTZ5</accession>
<organism evidence="2 3">
    <name type="scientific">Taxus chinensis</name>
    <name type="common">Chinese yew</name>
    <name type="synonym">Taxus wallichiana var. chinensis</name>
    <dbReference type="NCBI Taxonomy" id="29808"/>
    <lineage>
        <taxon>Eukaryota</taxon>
        <taxon>Viridiplantae</taxon>
        <taxon>Streptophyta</taxon>
        <taxon>Embryophyta</taxon>
        <taxon>Tracheophyta</taxon>
        <taxon>Spermatophyta</taxon>
        <taxon>Pinopsida</taxon>
        <taxon>Pinidae</taxon>
        <taxon>Conifers II</taxon>
        <taxon>Cupressales</taxon>
        <taxon>Taxaceae</taxon>
        <taxon>Taxus</taxon>
    </lineage>
</organism>
<dbReference type="EMBL" id="JAHRHJ020003813">
    <property type="protein sequence ID" value="KAH9289097.1"/>
    <property type="molecule type" value="Genomic_DNA"/>
</dbReference>
<feature type="non-terminal residue" evidence="2">
    <location>
        <position position="322"/>
    </location>
</feature>
<dbReference type="AlphaFoldDB" id="A0AA38BTZ5"/>
<dbReference type="PANTHER" id="PTHR24121:SF22">
    <property type="entry name" value="PROTEIN ACCELERATED CELL DEATH 6-LIKE"/>
    <property type="match status" value="1"/>
</dbReference>
<comment type="caution">
    <text evidence="2">The sequence shown here is derived from an EMBL/GenBank/DDBJ whole genome shotgun (WGS) entry which is preliminary data.</text>
</comment>
<dbReference type="InterPro" id="IPR036770">
    <property type="entry name" value="Ankyrin_rpt-contain_sf"/>
</dbReference>
<dbReference type="InterPro" id="IPR002110">
    <property type="entry name" value="Ankyrin_rpt"/>
</dbReference>
<gene>
    <name evidence="2" type="ORF">KI387_033214</name>
</gene>
<reference evidence="2 3" key="1">
    <citation type="journal article" date="2021" name="Nat. Plants">
        <title>The Taxus genome provides insights into paclitaxel biosynthesis.</title>
        <authorList>
            <person name="Xiong X."/>
            <person name="Gou J."/>
            <person name="Liao Q."/>
            <person name="Li Y."/>
            <person name="Zhou Q."/>
            <person name="Bi G."/>
            <person name="Li C."/>
            <person name="Du R."/>
            <person name="Wang X."/>
            <person name="Sun T."/>
            <person name="Guo L."/>
            <person name="Liang H."/>
            <person name="Lu P."/>
            <person name="Wu Y."/>
            <person name="Zhang Z."/>
            <person name="Ro D.K."/>
            <person name="Shang Y."/>
            <person name="Huang S."/>
            <person name="Yan J."/>
        </authorList>
    </citation>
    <scope>NUCLEOTIDE SEQUENCE [LARGE SCALE GENOMIC DNA]</scope>
    <source>
        <strain evidence="2">Ta-2019</strain>
    </source>
</reference>